<dbReference type="Proteomes" id="UP000199337">
    <property type="component" value="Unassembled WGS sequence"/>
</dbReference>
<evidence type="ECO:0000313" key="12">
    <source>
        <dbReference type="Proteomes" id="UP000199337"/>
    </source>
</evidence>
<proteinExistence type="inferred from homology"/>
<name>A0A1I2RVW7_9FIRM</name>
<evidence type="ECO:0000256" key="9">
    <source>
        <dbReference type="SAM" id="Phobius"/>
    </source>
</evidence>
<accession>A0A1I2RVW7</accession>
<feature type="domain" description="Tripartite ATP-independent periplasmic transporters DctQ component" evidence="10">
    <location>
        <begin position="30"/>
        <end position="157"/>
    </location>
</feature>
<evidence type="ECO:0000256" key="1">
    <source>
        <dbReference type="ARBA" id="ARBA00004429"/>
    </source>
</evidence>
<reference evidence="12" key="1">
    <citation type="submission" date="2016-10" db="EMBL/GenBank/DDBJ databases">
        <authorList>
            <person name="Varghese N."/>
            <person name="Submissions S."/>
        </authorList>
    </citation>
    <scope>NUCLEOTIDE SEQUENCE [LARGE SCALE GENOMIC DNA]</scope>
    <source>
        <strain evidence="12">DSM 17038</strain>
    </source>
</reference>
<dbReference type="RefSeq" id="WP_092470546.1">
    <property type="nucleotide sequence ID" value="NZ_FOOX01000005.1"/>
</dbReference>
<dbReference type="PANTHER" id="PTHR35011:SF2">
    <property type="entry name" value="2,3-DIKETO-L-GULONATE TRAP TRANSPORTER SMALL PERMEASE PROTEIN YIAM"/>
    <property type="match status" value="1"/>
</dbReference>
<keyword evidence="5 9" id="KW-0812">Transmembrane</keyword>
<feature type="transmembrane region" description="Helical" evidence="9">
    <location>
        <begin position="21"/>
        <end position="43"/>
    </location>
</feature>
<dbReference type="OrthoDB" id="9814265at2"/>
<comment type="subcellular location">
    <subcellularLocation>
        <location evidence="1">Cell inner membrane</location>
        <topology evidence="1">Multi-pass membrane protein</topology>
    </subcellularLocation>
</comment>
<dbReference type="InterPro" id="IPR055348">
    <property type="entry name" value="DctQ"/>
</dbReference>
<feature type="transmembrane region" description="Helical" evidence="9">
    <location>
        <begin position="49"/>
        <end position="70"/>
    </location>
</feature>
<dbReference type="AlphaFoldDB" id="A0A1I2RVW7"/>
<keyword evidence="6 9" id="KW-1133">Transmembrane helix</keyword>
<gene>
    <name evidence="11" type="ORF">SAMN05660649_01652</name>
</gene>
<sequence length="178" mass="19548">MGKVIFRLQRIGDGINTVSRVALGVMSAALCIAVIMQLVLRWFGASISWATEFSCYIFVWTTMLGCAVASKHMLHIGVDAIINCFHGIAKKIMMIFSHTILLIALIIFTFTSWQYTAAQMAHVGIAIKISMSWFYVSLPICGILMIYHTFVQLLEIICFGKATPIPLAGDKKGSGVPA</sequence>
<keyword evidence="12" id="KW-1185">Reference proteome</keyword>
<evidence type="ECO:0000256" key="4">
    <source>
        <dbReference type="ARBA" id="ARBA00022519"/>
    </source>
</evidence>
<dbReference type="GO" id="GO:0022857">
    <property type="term" value="F:transmembrane transporter activity"/>
    <property type="evidence" value="ECO:0007669"/>
    <property type="project" value="TreeGrafter"/>
</dbReference>
<feature type="transmembrane region" description="Helical" evidence="9">
    <location>
        <begin position="91"/>
        <end position="113"/>
    </location>
</feature>
<keyword evidence="4" id="KW-0997">Cell inner membrane</keyword>
<evidence type="ECO:0000256" key="7">
    <source>
        <dbReference type="ARBA" id="ARBA00023136"/>
    </source>
</evidence>
<dbReference type="PANTHER" id="PTHR35011">
    <property type="entry name" value="2,3-DIKETO-L-GULONATE TRAP TRANSPORTER SMALL PERMEASE PROTEIN YIAM"/>
    <property type="match status" value="1"/>
</dbReference>
<evidence type="ECO:0000313" key="11">
    <source>
        <dbReference type="EMBL" id="SFG44835.1"/>
    </source>
</evidence>
<evidence type="ECO:0000256" key="2">
    <source>
        <dbReference type="ARBA" id="ARBA00022448"/>
    </source>
</evidence>
<dbReference type="InterPro" id="IPR007387">
    <property type="entry name" value="TRAP_DctQ"/>
</dbReference>
<feature type="transmembrane region" description="Helical" evidence="9">
    <location>
        <begin position="125"/>
        <end position="147"/>
    </location>
</feature>
<dbReference type="GO" id="GO:0005886">
    <property type="term" value="C:plasma membrane"/>
    <property type="evidence" value="ECO:0007669"/>
    <property type="project" value="UniProtKB-SubCell"/>
</dbReference>
<dbReference type="Pfam" id="PF04290">
    <property type="entry name" value="DctQ"/>
    <property type="match status" value="1"/>
</dbReference>
<keyword evidence="2" id="KW-0813">Transport</keyword>
<comment type="similarity">
    <text evidence="8">Belongs to the TRAP transporter small permease family.</text>
</comment>
<protein>
    <submittedName>
        <fullName evidence="11">TRAP-type C4-dicarboxylate transport system, small permease component</fullName>
    </submittedName>
</protein>
<dbReference type="STRING" id="341036.SAMN05660649_01652"/>
<evidence type="ECO:0000256" key="5">
    <source>
        <dbReference type="ARBA" id="ARBA00022692"/>
    </source>
</evidence>
<dbReference type="EMBL" id="FOOX01000005">
    <property type="protein sequence ID" value="SFG44835.1"/>
    <property type="molecule type" value="Genomic_DNA"/>
</dbReference>
<evidence type="ECO:0000259" key="10">
    <source>
        <dbReference type="Pfam" id="PF04290"/>
    </source>
</evidence>
<evidence type="ECO:0000256" key="3">
    <source>
        <dbReference type="ARBA" id="ARBA00022475"/>
    </source>
</evidence>
<keyword evidence="7 9" id="KW-0472">Membrane</keyword>
<organism evidence="11 12">
    <name type="scientific">Desulfotruncus arcticus DSM 17038</name>
    <dbReference type="NCBI Taxonomy" id="1121424"/>
    <lineage>
        <taxon>Bacteria</taxon>
        <taxon>Bacillati</taxon>
        <taxon>Bacillota</taxon>
        <taxon>Clostridia</taxon>
        <taxon>Eubacteriales</taxon>
        <taxon>Desulfallaceae</taxon>
        <taxon>Desulfotruncus</taxon>
    </lineage>
</organism>
<evidence type="ECO:0000256" key="8">
    <source>
        <dbReference type="ARBA" id="ARBA00038436"/>
    </source>
</evidence>
<keyword evidence="3" id="KW-1003">Cell membrane</keyword>
<dbReference type="GO" id="GO:0015740">
    <property type="term" value="P:C4-dicarboxylate transport"/>
    <property type="evidence" value="ECO:0007669"/>
    <property type="project" value="TreeGrafter"/>
</dbReference>
<evidence type="ECO:0000256" key="6">
    <source>
        <dbReference type="ARBA" id="ARBA00022989"/>
    </source>
</evidence>